<dbReference type="InterPro" id="IPR054000">
    <property type="entry name" value="MLKL_N"/>
</dbReference>
<dbReference type="Pfam" id="PF07714">
    <property type="entry name" value="PK_Tyr_Ser-Thr"/>
    <property type="match status" value="1"/>
</dbReference>
<comment type="caution">
    <text evidence="2">The sequence shown here is derived from an EMBL/GenBank/DDBJ whole genome shotgun (WGS) entry which is preliminary data.</text>
</comment>
<dbReference type="SUPFAM" id="SSF56112">
    <property type="entry name" value="Protein kinase-like (PK-like)"/>
    <property type="match status" value="1"/>
</dbReference>
<dbReference type="GO" id="GO:0004674">
    <property type="term" value="F:protein serine/threonine kinase activity"/>
    <property type="evidence" value="ECO:0007669"/>
    <property type="project" value="TreeGrafter"/>
</dbReference>
<name>A0AAV2YGH9_9STRA</name>
<dbReference type="Gene3D" id="1.20.930.20">
    <property type="entry name" value="Adaptor protein Cbl, N-terminal domain"/>
    <property type="match status" value="1"/>
</dbReference>
<organism evidence="2 3">
    <name type="scientific">Lagenidium giganteum</name>
    <dbReference type="NCBI Taxonomy" id="4803"/>
    <lineage>
        <taxon>Eukaryota</taxon>
        <taxon>Sar</taxon>
        <taxon>Stramenopiles</taxon>
        <taxon>Oomycota</taxon>
        <taxon>Peronosporomycetes</taxon>
        <taxon>Pythiales</taxon>
        <taxon>Pythiaceae</taxon>
    </lineage>
</organism>
<dbReference type="InterPro" id="IPR059179">
    <property type="entry name" value="MLKL-like_MCAfunc"/>
</dbReference>
<dbReference type="Gene3D" id="1.10.510.10">
    <property type="entry name" value="Transferase(Phosphotransferase) domain 1"/>
    <property type="match status" value="1"/>
</dbReference>
<dbReference type="GO" id="GO:0007166">
    <property type="term" value="P:cell surface receptor signaling pathway"/>
    <property type="evidence" value="ECO:0007669"/>
    <property type="project" value="InterPro"/>
</dbReference>
<dbReference type="EMBL" id="DAKRPA010000264">
    <property type="protein sequence ID" value="DAZ94177.1"/>
    <property type="molecule type" value="Genomic_DNA"/>
</dbReference>
<dbReference type="PANTHER" id="PTHR44329:SF214">
    <property type="entry name" value="PROTEIN KINASE DOMAIN-CONTAINING PROTEIN"/>
    <property type="match status" value="1"/>
</dbReference>
<gene>
    <name evidence="2" type="ORF">N0F65_004891</name>
</gene>
<dbReference type="InterPro" id="IPR008271">
    <property type="entry name" value="Ser/Thr_kinase_AS"/>
</dbReference>
<proteinExistence type="predicted"/>
<dbReference type="InterPro" id="IPR001245">
    <property type="entry name" value="Ser-Thr/Tyr_kinase_cat_dom"/>
</dbReference>
<feature type="domain" description="Protein kinase" evidence="1">
    <location>
        <begin position="223"/>
        <end position="475"/>
    </location>
</feature>
<keyword evidence="3" id="KW-1185">Reference proteome</keyword>
<dbReference type="PANTHER" id="PTHR44329">
    <property type="entry name" value="SERINE/THREONINE-PROTEIN KINASE TNNI3K-RELATED"/>
    <property type="match status" value="1"/>
</dbReference>
<dbReference type="InterPro" id="IPR000719">
    <property type="entry name" value="Prot_kinase_dom"/>
</dbReference>
<dbReference type="Proteomes" id="UP001146120">
    <property type="component" value="Unassembled WGS sequence"/>
</dbReference>
<dbReference type="AlphaFoldDB" id="A0AAV2YGH9"/>
<dbReference type="CDD" id="cd21037">
    <property type="entry name" value="MLKL_NTD"/>
    <property type="match status" value="1"/>
</dbReference>
<dbReference type="InterPro" id="IPR036537">
    <property type="entry name" value="Adaptor_Cbl_N_dom_sf"/>
</dbReference>
<reference evidence="2" key="2">
    <citation type="journal article" date="2023" name="Microbiol Resour">
        <title>Decontamination and Annotation of the Draft Genome Sequence of the Oomycete Lagenidium giganteum ARSEF 373.</title>
        <authorList>
            <person name="Morgan W.R."/>
            <person name="Tartar A."/>
        </authorList>
    </citation>
    <scope>NUCLEOTIDE SEQUENCE</scope>
    <source>
        <strain evidence="2">ARSEF 373</strain>
    </source>
</reference>
<accession>A0AAV2YGH9</accession>
<evidence type="ECO:0000259" key="1">
    <source>
        <dbReference type="PROSITE" id="PS50011"/>
    </source>
</evidence>
<dbReference type="SMART" id="SM00220">
    <property type="entry name" value="S_TKc"/>
    <property type="match status" value="1"/>
</dbReference>
<dbReference type="InterPro" id="IPR051681">
    <property type="entry name" value="Ser/Thr_Kinases-Pseudokinases"/>
</dbReference>
<sequence>MDTLGAVAEVALPGLGGALVAVLKSIRELCGRMSELQGICRKLEQRLSAILKVLCEMAQEKTLPPDAPLQQFQALTDECRIFFQAHAQEKWLKRVVSSHKTLEQIEEFHERIDRLMEQLSLSALQGTMDWRKDWRNDIAKYTNQVSAIVAQLDHMGENLDDIRAKLDVLALIRYDVDKLGTQLLEGQSKMLRQLYWVILQSVEPNNKSLARVPTWYIPERDVQINATPFAEGSFATVHMGTVDLGTSVVVKRFKLLTQVPAEVVIENFFRECDIWYRLNHLHILRMYYGCPYSSQPFIVAEHAPNKDLSAYVRTHPDATWRLLWQAALGLHYLHSKRIVHGDLKCNNILVGADGNAKIADFGFSFERAQSSARMSKKEQTEACRWKAPECLSGKNPRFQSDVFSLGMCIVEAVTGQVPWGSGADSVIELALVRGELPPQVAELTPAVRCLVTEMCALDPTKRLPLADAVKRLEKLAKQATQQASLPCAQCWSLPAIQGSKFCAECEDQNTERIEALIQRVENHGIVDDEHLDEVSTALEAAAASSLGMKSEHLKLVSTVVKTLDPNGMAIEAP</sequence>
<dbReference type="InterPro" id="IPR011009">
    <property type="entry name" value="Kinase-like_dom_sf"/>
</dbReference>
<protein>
    <recommendedName>
        <fullName evidence="1">Protein kinase domain-containing protein</fullName>
    </recommendedName>
</protein>
<evidence type="ECO:0000313" key="2">
    <source>
        <dbReference type="EMBL" id="DAZ94177.1"/>
    </source>
</evidence>
<dbReference type="PROSITE" id="PS00108">
    <property type="entry name" value="PROTEIN_KINASE_ST"/>
    <property type="match status" value="1"/>
</dbReference>
<evidence type="ECO:0000313" key="3">
    <source>
        <dbReference type="Proteomes" id="UP001146120"/>
    </source>
</evidence>
<reference evidence="2" key="1">
    <citation type="submission" date="2022-11" db="EMBL/GenBank/DDBJ databases">
        <authorList>
            <person name="Morgan W.R."/>
            <person name="Tartar A."/>
        </authorList>
    </citation>
    <scope>NUCLEOTIDE SEQUENCE</scope>
    <source>
        <strain evidence="2">ARSEF 373</strain>
    </source>
</reference>
<dbReference type="GO" id="GO:0005524">
    <property type="term" value="F:ATP binding"/>
    <property type="evidence" value="ECO:0007669"/>
    <property type="project" value="InterPro"/>
</dbReference>
<dbReference type="PROSITE" id="PS50011">
    <property type="entry name" value="PROTEIN_KINASE_DOM"/>
    <property type="match status" value="1"/>
</dbReference>
<dbReference type="Pfam" id="PF22215">
    <property type="entry name" value="MLKL_N"/>
    <property type="match status" value="1"/>
</dbReference>